<dbReference type="RefSeq" id="WP_160142345.1">
    <property type="nucleotide sequence ID" value="NZ_UWPJ01000027.1"/>
</dbReference>
<dbReference type="Proteomes" id="UP000277294">
    <property type="component" value="Unassembled WGS sequence"/>
</dbReference>
<evidence type="ECO:0000313" key="2">
    <source>
        <dbReference type="EMBL" id="VCU71577.1"/>
    </source>
</evidence>
<accession>A0A3P4B5M5</accession>
<keyword evidence="3" id="KW-1185">Reference proteome</keyword>
<reference evidence="2 3" key="1">
    <citation type="submission" date="2018-10" db="EMBL/GenBank/DDBJ databases">
        <authorList>
            <person name="Criscuolo A."/>
        </authorList>
    </citation>
    <scope>NUCLEOTIDE SEQUENCE [LARGE SCALE GENOMIC DNA]</scope>
    <source>
        <strain evidence="2">DnA1</strain>
    </source>
</reference>
<keyword evidence="1" id="KW-0472">Membrane</keyword>
<organism evidence="2 3">
    <name type="scientific">Pigmentiphaga humi</name>
    <dbReference type="NCBI Taxonomy" id="2478468"/>
    <lineage>
        <taxon>Bacteria</taxon>
        <taxon>Pseudomonadati</taxon>
        <taxon>Pseudomonadota</taxon>
        <taxon>Betaproteobacteria</taxon>
        <taxon>Burkholderiales</taxon>
        <taxon>Alcaligenaceae</taxon>
        <taxon>Pigmentiphaga</taxon>
    </lineage>
</organism>
<keyword evidence="1" id="KW-1133">Transmembrane helix</keyword>
<sequence>MLARATWPQRGQSAVEYLVVVVLMLGIGGWMGGGGGLLETVLQALRGFHFRFAAVLALPL</sequence>
<name>A0A3P4B5M5_9BURK</name>
<keyword evidence="1" id="KW-0812">Transmembrane</keyword>
<evidence type="ECO:0000313" key="3">
    <source>
        <dbReference type="Proteomes" id="UP000277294"/>
    </source>
</evidence>
<dbReference type="EMBL" id="UWPJ01000027">
    <property type="protein sequence ID" value="VCU71577.1"/>
    <property type="molecule type" value="Genomic_DNA"/>
</dbReference>
<protein>
    <submittedName>
        <fullName evidence="2">Uncharacterized protein</fullName>
    </submittedName>
</protein>
<evidence type="ECO:0000256" key="1">
    <source>
        <dbReference type="SAM" id="Phobius"/>
    </source>
</evidence>
<proteinExistence type="predicted"/>
<dbReference type="AlphaFoldDB" id="A0A3P4B5M5"/>
<feature type="transmembrane region" description="Helical" evidence="1">
    <location>
        <begin position="17"/>
        <end position="42"/>
    </location>
</feature>
<gene>
    <name evidence="2" type="ORF">PIGHUM_03662</name>
</gene>